<dbReference type="Pfam" id="PF22725">
    <property type="entry name" value="GFO_IDH_MocA_C3"/>
    <property type="match status" value="1"/>
</dbReference>
<keyword evidence="1" id="KW-0560">Oxidoreductase</keyword>
<reference evidence="5" key="1">
    <citation type="journal article" date="2019" name="Int. J. Syst. Evol. Microbiol.">
        <title>The Global Catalogue of Microorganisms (GCM) 10K type strain sequencing project: providing services to taxonomists for standard genome sequencing and annotation.</title>
        <authorList>
            <consortium name="The Broad Institute Genomics Platform"/>
            <consortium name="The Broad Institute Genome Sequencing Center for Infectious Disease"/>
            <person name="Wu L."/>
            <person name="Ma J."/>
        </authorList>
    </citation>
    <scope>NUCLEOTIDE SEQUENCE [LARGE SCALE GENOMIC DNA]</scope>
    <source>
        <strain evidence="5">JCM 16902</strain>
    </source>
</reference>
<proteinExistence type="predicted"/>
<sequence>MSRPLRVALIGCGNIAVNSHLPAFLADPARYQVVAVADPTASRLEIAREAAGLGPEQAFADPLRAITSRDVDVVDVCTPQHLRRDLLVAAAEAGKHVISEKPLASIPADAEKAVKAAEAAGVVLGVVHNYLFLPEFIAAQKIVDSGEIGTVRAVTVNYLGVLDLPGAGGYRPQWRHDPAAAGGGVLMDMLHAVYLAEHLLGAEFVRVSGYVDADLPGTDSGGVETLALARFEADPAGAAMVNMAWGHGPGGVQVTGTQGRLMIRYADDSTPPWAPLAGLSVTTAEGTRHEDVPIGVPLPEKMPVSIADALADIADAISRGRRPAADGRAALHTLACTLAVYTSAALGRTVQIEDAGEPAVWSAGVGALAGLDLPVHSPVTRGRLFRGRFV</sequence>
<dbReference type="EMBL" id="BAAAZO010000003">
    <property type="protein sequence ID" value="GAA3608062.1"/>
    <property type="molecule type" value="Genomic_DNA"/>
</dbReference>
<dbReference type="RefSeq" id="WP_231483743.1">
    <property type="nucleotide sequence ID" value="NZ_BAAAZO010000003.1"/>
</dbReference>
<keyword evidence="5" id="KW-1185">Reference proteome</keyword>
<dbReference type="PANTHER" id="PTHR43818">
    <property type="entry name" value="BCDNA.GH03377"/>
    <property type="match status" value="1"/>
</dbReference>
<dbReference type="PANTHER" id="PTHR43818:SF11">
    <property type="entry name" value="BCDNA.GH03377"/>
    <property type="match status" value="1"/>
</dbReference>
<gene>
    <name evidence="4" type="ORF">GCM10022223_25080</name>
</gene>
<organism evidence="4 5">
    <name type="scientific">Kineosporia mesophila</name>
    <dbReference type="NCBI Taxonomy" id="566012"/>
    <lineage>
        <taxon>Bacteria</taxon>
        <taxon>Bacillati</taxon>
        <taxon>Actinomycetota</taxon>
        <taxon>Actinomycetes</taxon>
        <taxon>Kineosporiales</taxon>
        <taxon>Kineosporiaceae</taxon>
        <taxon>Kineosporia</taxon>
    </lineage>
</organism>
<name>A0ABP6ZFI3_9ACTN</name>
<dbReference type="SUPFAM" id="SSF55347">
    <property type="entry name" value="Glyceraldehyde-3-phosphate dehydrogenase-like, C-terminal domain"/>
    <property type="match status" value="1"/>
</dbReference>
<feature type="domain" description="Gfo/Idh/MocA-like oxidoreductase N-terminal" evidence="2">
    <location>
        <begin position="5"/>
        <end position="127"/>
    </location>
</feature>
<dbReference type="Gene3D" id="3.30.360.10">
    <property type="entry name" value="Dihydrodipicolinate Reductase, domain 2"/>
    <property type="match status" value="1"/>
</dbReference>
<accession>A0ABP6ZFI3</accession>
<dbReference type="InterPro" id="IPR050463">
    <property type="entry name" value="Gfo/Idh/MocA_oxidrdct_glycsds"/>
</dbReference>
<dbReference type="Proteomes" id="UP001501074">
    <property type="component" value="Unassembled WGS sequence"/>
</dbReference>
<comment type="caution">
    <text evidence="4">The sequence shown here is derived from an EMBL/GenBank/DDBJ whole genome shotgun (WGS) entry which is preliminary data.</text>
</comment>
<evidence type="ECO:0000313" key="5">
    <source>
        <dbReference type="Proteomes" id="UP001501074"/>
    </source>
</evidence>
<evidence type="ECO:0000259" key="2">
    <source>
        <dbReference type="Pfam" id="PF01408"/>
    </source>
</evidence>
<evidence type="ECO:0000256" key="1">
    <source>
        <dbReference type="ARBA" id="ARBA00023002"/>
    </source>
</evidence>
<protein>
    <submittedName>
        <fullName evidence="4">Gfo/Idh/MocA family oxidoreductase</fullName>
    </submittedName>
</protein>
<dbReference type="Gene3D" id="3.40.50.720">
    <property type="entry name" value="NAD(P)-binding Rossmann-like Domain"/>
    <property type="match status" value="1"/>
</dbReference>
<dbReference type="SUPFAM" id="SSF51735">
    <property type="entry name" value="NAD(P)-binding Rossmann-fold domains"/>
    <property type="match status" value="1"/>
</dbReference>
<dbReference type="Pfam" id="PF01408">
    <property type="entry name" value="GFO_IDH_MocA"/>
    <property type="match status" value="1"/>
</dbReference>
<dbReference type="InterPro" id="IPR055170">
    <property type="entry name" value="GFO_IDH_MocA-like_dom"/>
</dbReference>
<dbReference type="InterPro" id="IPR000683">
    <property type="entry name" value="Gfo/Idh/MocA-like_OxRdtase_N"/>
</dbReference>
<evidence type="ECO:0000259" key="3">
    <source>
        <dbReference type="Pfam" id="PF22725"/>
    </source>
</evidence>
<evidence type="ECO:0000313" key="4">
    <source>
        <dbReference type="EMBL" id="GAA3608062.1"/>
    </source>
</evidence>
<dbReference type="InterPro" id="IPR036291">
    <property type="entry name" value="NAD(P)-bd_dom_sf"/>
</dbReference>
<feature type="domain" description="GFO/IDH/MocA-like oxidoreductase" evidence="3">
    <location>
        <begin position="137"/>
        <end position="261"/>
    </location>
</feature>